<evidence type="ECO:0000313" key="2">
    <source>
        <dbReference type="EMBL" id="RID72730.1"/>
    </source>
</evidence>
<dbReference type="Proteomes" id="UP000264353">
    <property type="component" value="Chromosome A3"/>
</dbReference>
<dbReference type="PANTHER" id="PTHR34572:SF1">
    <property type="entry name" value="GOLGIN FAMILY A PROTEIN"/>
    <property type="match status" value="1"/>
</dbReference>
<dbReference type="EMBL" id="CM010630">
    <property type="protein sequence ID" value="RID72730.1"/>
    <property type="molecule type" value="Genomic_DNA"/>
</dbReference>
<proteinExistence type="predicted"/>
<accession>A0A398AAU6</accession>
<dbReference type="AlphaFoldDB" id="A0A398AAU6"/>
<name>A0A398AAU6_BRACM</name>
<sequence>MEGVGGRLGRSSTRYGGPATVFTGPVRKWKKKWVHVSPSTKKLNHSSSSAASDAANGSHLLFFKWAPLSQTGNGNEDGKSESLSPSEDTVAVAAEDPPRRRFKYVPIALLEEQKNEVTEVEEDDKVEEEEQKKEIEQDASAAPEPSEKKAQVEEKPDMNDVPMEDNQEEGKTVRQDLNESTKDSGLNLNANDVDSENNPKGAEPLEER</sequence>
<feature type="compositionally biased region" description="Polar residues" evidence="1">
    <location>
        <begin position="183"/>
        <end position="198"/>
    </location>
</feature>
<dbReference type="PANTHER" id="PTHR34572">
    <property type="entry name" value="GOLGIN FAMILY A PROTEIN"/>
    <property type="match status" value="1"/>
</dbReference>
<gene>
    <name evidence="2" type="ORF">BRARA_C04609</name>
</gene>
<feature type="region of interest" description="Disordered" evidence="1">
    <location>
        <begin position="68"/>
        <end position="98"/>
    </location>
</feature>
<feature type="region of interest" description="Disordered" evidence="1">
    <location>
        <begin position="1"/>
        <end position="21"/>
    </location>
</feature>
<protein>
    <submittedName>
        <fullName evidence="2">Uncharacterized protein</fullName>
    </submittedName>
</protein>
<feature type="compositionally biased region" description="Basic and acidic residues" evidence="1">
    <location>
        <begin position="145"/>
        <end position="158"/>
    </location>
</feature>
<feature type="compositionally biased region" description="Acidic residues" evidence="1">
    <location>
        <begin position="118"/>
        <end position="129"/>
    </location>
</feature>
<feature type="compositionally biased region" description="Basic and acidic residues" evidence="1">
    <location>
        <begin position="168"/>
        <end position="182"/>
    </location>
</feature>
<evidence type="ECO:0000313" key="3">
    <source>
        <dbReference type="Proteomes" id="UP000264353"/>
    </source>
</evidence>
<feature type="region of interest" description="Disordered" evidence="1">
    <location>
        <begin position="110"/>
        <end position="208"/>
    </location>
</feature>
<reference evidence="2 3" key="1">
    <citation type="submission" date="2018-06" db="EMBL/GenBank/DDBJ databases">
        <title>WGS assembly of Brassica rapa FPsc.</title>
        <authorList>
            <person name="Bowman J."/>
            <person name="Kohchi T."/>
            <person name="Yamato K."/>
            <person name="Jenkins J."/>
            <person name="Shu S."/>
            <person name="Ishizaki K."/>
            <person name="Yamaoka S."/>
            <person name="Nishihama R."/>
            <person name="Nakamura Y."/>
            <person name="Berger F."/>
            <person name="Adam C."/>
            <person name="Aki S."/>
            <person name="Althoff F."/>
            <person name="Araki T."/>
            <person name="Arteaga-Vazquez M."/>
            <person name="Balasubrmanian S."/>
            <person name="Bauer D."/>
            <person name="Boehm C."/>
            <person name="Briginshaw L."/>
            <person name="Caballero-Perez J."/>
            <person name="Catarino B."/>
            <person name="Chen F."/>
            <person name="Chiyoda S."/>
            <person name="Chovatia M."/>
            <person name="Davies K."/>
            <person name="Delmans M."/>
            <person name="Demura T."/>
            <person name="Dierschke T."/>
            <person name="Dolan L."/>
            <person name="Dorantes-Acosta A."/>
            <person name="Eklund D."/>
            <person name="Florent S."/>
            <person name="Flores-Sandoval E."/>
            <person name="Fujiyama A."/>
            <person name="Fukuzawa H."/>
            <person name="Galik B."/>
            <person name="Grimanelli D."/>
            <person name="Grimwood J."/>
            <person name="Grossniklaus U."/>
            <person name="Hamada T."/>
            <person name="Haseloff J."/>
            <person name="Hetherington A."/>
            <person name="Higo A."/>
            <person name="Hirakawa Y."/>
            <person name="Hundley H."/>
            <person name="Ikeda Y."/>
            <person name="Inoue K."/>
            <person name="Inoue S."/>
            <person name="Ishida S."/>
            <person name="Jia Q."/>
            <person name="Kakita M."/>
            <person name="Kanazawa T."/>
            <person name="Kawai Y."/>
            <person name="Kawashima T."/>
            <person name="Kennedy M."/>
            <person name="Kinose K."/>
            <person name="Kinoshita T."/>
            <person name="Kohara Y."/>
            <person name="Koide E."/>
            <person name="Komatsu K."/>
            <person name="Kopischke S."/>
            <person name="Kubo M."/>
            <person name="Kyozuka J."/>
            <person name="Lagercrantz U."/>
            <person name="Lin S."/>
            <person name="Lindquist E."/>
            <person name="Lipzen A."/>
            <person name="Lu C."/>
            <person name="Luna E."/>
            <person name="Martienssen R."/>
            <person name="Minamino N."/>
            <person name="Mizutani M."/>
            <person name="Mizutani M."/>
            <person name="Mochizuki N."/>
            <person name="Monte I."/>
            <person name="Mosher R."/>
            <person name="Nagasaki H."/>
            <person name="Nakagami H."/>
            <person name="Naramoto S."/>
            <person name="Nishitani K."/>
            <person name="Ohtani M."/>
            <person name="Okamoto T."/>
            <person name="Okumura M."/>
            <person name="Phillips J."/>
            <person name="Pollak B."/>
            <person name="Reinders A."/>
            <person name="Roevekamp M."/>
            <person name="Sano R."/>
            <person name="Sawa S."/>
            <person name="Schmid M."/>
            <person name="Shirakawa M."/>
            <person name="Solano R."/>
            <person name="Spunde A."/>
            <person name="Suetsugu N."/>
            <person name="Sugano S."/>
            <person name="Sugiyama A."/>
            <person name="Sun R."/>
            <person name="Suzuki Y."/>
            <person name="Takenaka M."/>
            <person name="Takezawa D."/>
            <person name="Tomogane H."/>
            <person name="Tsuzuki M."/>
            <person name="Ueda T."/>
            <person name="Umeda M."/>
            <person name="Ward J."/>
            <person name="Watanabe Y."/>
            <person name="Yazaki K."/>
            <person name="Yokoyama R."/>
            <person name="Yoshitake Y."/>
            <person name="Yotsui I."/>
            <person name="Zachgo S."/>
            <person name="Schmutz J."/>
        </authorList>
    </citation>
    <scope>NUCLEOTIDE SEQUENCE [LARGE SCALE GENOMIC DNA]</scope>
    <source>
        <strain evidence="3">cv. B-3</strain>
    </source>
</reference>
<organism evidence="2 3">
    <name type="scientific">Brassica campestris</name>
    <name type="common">Field mustard</name>
    <dbReference type="NCBI Taxonomy" id="3711"/>
    <lineage>
        <taxon>Eukaryota</taxon>
        <taxon>Viridiplantae</taxon>
        <taxon>Streptophyta</taxon>
        <taxon>Embryophyta</taxon>
        <taxon>Tracheophyta</taxon>
        <taxon>Spermatophyta</taxon>
        <taxon>Magnoliopsida</taxon>
        <taxon>eudicotyledons</taxon>
        <taxon>Gunneridae</taxon>
        <taxon>Pentapetalae</taxon>
        <taxon>rosids</taxon>
        <taxon>malvids</taxon>
        <taxon>Brassicales</taxon>
        <taxon>Brassicaceae</taxon>
        <taxon>Brassiceae</taxon>
        <taxon>Brassica</taxon>
    </lineage>
</organism>
<evidence type="ECO:0000256" key="1">
    <source>
        <dbReference type="SAM" id="MobiDB-lite"/>
    </source>
</evidence>